<keyword evidence="2" id="KW-1185">Reference proteome</keyword>
<name>A0ACC2LVA7_PERAE</name>
<evidence type="ECO:0000313" key="1">
    <source>
        <dbReference type="EMBL" id="KAJ8636959.1"/>
    </source>
</evidence>
<gene>
    <name evidence="1" type="ORF">MRB53_011226</name>
</gene>
<sequence length="581" mass="66761">MKKERNKVEFGSMEGCSSVGDGNGKKRAEKDQEEAVEINQVMENNPPPDNETPPIYFPPGYHFHPNDDELILNYLLPKLQNKKLPYNHIKDVVLADYDPEVLTAKYKCIEKSEWYFFTPRERKYKKGSRPNRAAGSGYWKATGVDIPIKSNGETVGFKKSLVFYRGKPPNGGKSNWIVNEYRIKGGVFEGTSRERDMSSMRLDDWVLCKIYEKTNSKNVSEESPISSSSRDREKESPSACLRDHENESLIASQSDSENKSPIAYQRDHENEYLVACQRDYGDEKMKKVMEESSHGNKMTTLDISSYWYGDERMNMVMGESSYGSKMITPEITSSKIISNESSTSPSSRDYEKESPITCPGYHENESLIACQRDHENKSPIAYQRDQFHNDYVIACNRAYGDEKMKMVMDEPSHGNKTIGTPEFSSGTFDWYGDEKMLMEMEDSSYGNQLITPEIMSEIFDWNGISQMLTDDSDYGFDLFNELISNSYDSNAYDPYMLDWLRALPCERNGLYLLLPIGSNLVPLSSPVLRLLRTSQGHQHLGQQAKEYHSKLHWKNYPKTWQEGDARNVMYRGQIFPCIYLN</sequence>
<dbReference type="Proteomes" id="UP001234297">
    <property type="component" value="Chromosome 3"/>
</dbReference>
<organism evidence="1 2">
    <name type="scientific">Persea americana</name>
    <name type="common">Avocado</name>
    <dbReference type="NCBI Taxonomy" id="3435"/>
    <lineage>
        <taxon>Eukaryota</taxon>
        <taxon>Viridiplantae</taxon>
        <taxon>Streptophyta</taxon>
        <taxon>Embryophyta</taxon>
        <taxon>Tracheophyta</taxon>
        <taxon>Spermatophyta</taxon>
        <taxon>Magnoliopsida</taxon>
        <taxon>Magnoliidae</taxon>
        <taxon>Laurales</taxon>
        <taxon>Lauraceae</taxon>
        <taxon>Persea</taxon>
    </lineage>
</organism>
<comment type="caution">
    <text evidence="1">The sequence shown here is derived from an EMBL/GenBank/DDBJ whole genome shotgun (WGS) entry which is preliminary data.</text>
</comment>
<evidence type="ECO:0000313" key="2">
    <source>
        <dbReference type="Proteomes" id="UP001234297"/>
    </source>
</evidence>
<accession>A0ACC2LVA7</accession>
<proteinExistence type="predicted"/>
<dbReference type="EMBL" id="CM056811">
    <property type="protein sequence ID" value="KAJ8636959.1"/>
    <property type="molecule type" value="Genomic_DNA"/>
</dbReference>
<protein>
    <submittedName>
        <fullName evidence="1">Uncharacterized protein</fullName>
    </submittedName>
</protein>
<reference evidence="1 2" key="1">
    <citation type="journal article" date="2022" name="Hortic Res">
        <title>A haplotype resolved chromosomal level avocado genome allows analysis of novel avocado genes.</title>
        <authorList>
            <person name="Nath O."/>
            <person name="Fletcher S.J."/>
            <person name="Hayward A."/>
            <person name="Shaw L.M."/>
            <person name="Masouleh A.K."/>
            <person name="Furtado A."/>
            <person name="Henry R.J."/>
            <person name="Mitter N."/>
        </authorList>
    </citation>
    <scope>NUCLEOTIDE SEQUENCE [LARGE SCALE GENOMIC DNA]</scope>
    <source>
        <strain evidence="2">cv. Hass</strain>
    </source>
</reference>